<feature type="transmembrane region" description="Helical" evidence="7">
    <location>
        <begin position="17"/>
        <end position="37"/>
    </location>
</feature>
<gene>
    <name evidence="9" type="ORF">SAMN05216456_2349</name>
</gene>
<organism evidence="9 10">
    <name type="scientific">Devosia crocina</name>
    <dbReference type="NCBI Taxonomy" id="429728"/>
    <lineage>
        <taxon>Bacteria</taxon>
        <taxon>Pseudomonadati</taxon>
        <taxon>Pseudomonadota</taxon>
        <taxon>Alphaproteobacteria</taxon>
        <taxon>Hyphomicrobiales</taxon>
        <taxon>Devosiaceae</taxon>
        <taxon>Devosia</taxon>
    </lineage>
</organism>
<evidence type="ECO:0000256" key="4">
    <source>
        <dbReference type="ARBA" id="ARBA00022692"/>
    </source>
</evidence>
<dbReference type="PANTHER" id="PTHR34582">
    <property type="entry name" value="UPF0702 TRANSMEMBRANE PROTEIN YCAP"/>
    <property type="match status" value="1"/>
</dbReference>
<comment type="similarity">
    <text evidence="2">Belongs to the UPF0702 family.</text>
</comment>
<feature type="domain" description="YetF C-terminal" evidence="8">
    <location>
        <begin position="98"/>
        <end position="170"/>
    </location>
</feature>
<protein>
    <submittedName>
        <fullName evidence="9">Uncharacterized membrane protein YcaP, DUF421 family</fullName>
    </submittedName>
</protein>
<dbReference type="GO" id="GO:0005886">
    <property type="term" value="C:plasma membrane"/>
    <property type="evidence" value="ECO:0007669"/>
    <property type="project" value="UniProtKB-SubCell"/>
</dbReference>
<keyword evidence="10" id="KW-1185">Reference proteome</keyword>
<feature type="transmembrane region" description="Helical" evidence="7">
    <location>
        <begin position="74"/>
        <end position="91"/>
    </location>
</feature>
<dbReference type="InterPro" id="IPR007353">
    <property type="entry name" value="DUF421"/>
</dbReference>
<dbReference type="Pfam" id="PF04239">
    <property type="entry name" value="DUF421"/>
    <property type="match status" value="1"/>
</dbReference>
<dbReference type="RefSeq" id="WP_175528579.1">
    <property type="nucleotide sequence ID" value="NZ_FPCK01000002.1"/>
</dbReference>
<dbReference type="STRING" id="429728.SAMN05216456_2349"/>
<feature type="transmembrane region" description="Helical" evidence="7">
    <location>
        <begin position="49"/>
        <end position="68"/>
    </location>
</feature>
<dbReference type="Gene3D" id="3.30.240.20">
    <property type="entry name" value="bsu07140 like domains"/>
    <property type="match status" value="1"/>
</dbReference>
<comment type="subcellular location">
    <subcellularLocation>
        <location evidence="1">Cell membrane</location>
        <topology evidence="1">Multi-pass membrane protein</topology>
    </subcellularLocation>
</comment>
<keyword evidence="6 7" id="KW-0472">Membrane</keyword>
<dbReference type="AlphaFoldDB" id="A0A1I7NNC6"/>
<proteinExistence type="inferred from homology"/>
<evidence type="ECO:0000256" key="1">
    <source>
        <dbReference type="ARBA" id="ARBA00004651"/>
    </source>
</evidence>
<dbReference type="Proteomes" id="UP000199074">
    <property type="component" value="Unassembled WGS sequence"/>
</dbReference>
<evidence type="ECO:0000256" key="2">
    <source>
        <dbReference type="ARBA" id="ARBA00006448"/>
    </source>
</evidence>
<evidence type="ECO:0000256" key="7">
    <source>
        <dbReference type="SAM" id="Phobius"/>
    </source>
</evidence>
<evidence type="ECO:0000313" key="9">
    <source>
        <dbReference type="EMBL" id="SFV36142.1"/>
    </source>
</evidence>
<evidence type="ECO:0000313" key="10">
    <source>
        <dbReference type="Proteomes" id="UP000199074"/>
    </source>
</evidence>
<keyword evidence="4 7" id="KW-0812">Transmembrane</keyword>
<evidence type="ECO:0000259" key="8">
    <source>
        <dbReference type="Pfam" id="PF04239"/>
    </source>
</evidence>
<dbReference type="PANTHER" id="PTHR34582:SF6">
    <property type="entry name" value="UPF0702 TRANSMEMBRANE PROTEIN YCAP"/>
    <property type="match status" value="1"/>
</dbReference>
<dbReference type="EMBL" id="FPCK01000002">
    <property type="protein sequence ID" value="SFV36142.1"/>
    <property type="molecule type" value="Genomic_DNA"/>
</dbReference>
<sequence length="228" mass="25567">MSGIDWQAMLIGDEPPIFLLEIVIRTFIIYAYTLALLRWLGGRAIGQLSTVEFLLVIALGSAVGDAMFYPDVPLLHAILVITLVVLANKGIDVIMARTRTMQIIFDGKPQEAIRDGVICRTFIERDSFSTAELFQKLREKGVRHVGEVEHAYMESDGVLTVFRREPNDRPGLPVMPPWEVEAPVSLRRKDDAGTLVCRRCGHLSDDASEDHCSRCGHDHWTQPLRTGK</sequence>
<accession>A0A1I7NNC6</accession>
<evidence type="ECO:0000256" key="5">
    <source>
        <dbReference type="ARBA" id="ARBA00022989"/>
    </source>
</evidence>
<evidence type="ECO:0000256" key="3">
    <source>
        <dbReference type="ARBA" id="ARBA00022475"/>
    </source>
</evidence>
<keyword evidence="3" id="KW-1003">Cell membrane</keyword>
<dbReference type="InterPro" id="IPR023090">
    <property type="entry name" value="UPF0702_alpha/beta_dom_sf"/>
</dbReference>
<name>A0A1I7NNC6_9HYPH</name>
<evidence type="ECO:0000256" key="6">
    <source>
        <dbReference type="ARBA" id="ARBA00023136"/>
    </source>
</evidence>
<keyword evidence="5 7" id="KW-1133">Transmembrane helix</keyword>
<reference evidence="9 10" key="1">
    <citation type="submission" date="2016-10" db="EMBL/GenBank/DDBJ databases">
        <authorList>
            <person name="de Groot N.N."/>
        </authorList>
    </citation>
    <scope>NUCLEOTIDE SEQUENCE [LARGE SCALE GENOMIC DNA]</scope>
    <source>
        <strain evidence="9 10">IPL20</strain>
    </source>
</reference>